<gene>
    <name evidence="3" type="ORF">GX888_01790</name>
</gene>
<keyword evidence="2" id="KW-0732">Signal</keyword>
<dbReference type="SUPFAM" id="SSF51261">
    <property type="entry name" value="Duplicated hybrid motif"/>
    <property type="match status" value="1"/>
</dbReference>
<feature type="coiled-coil region" evidence="1">
    <location>
        <begin position="180"/>
        <end position="245"/>
    </location>
</feature>
<dbReference type="AlphaFoldDB" id="A0A847VD95"/>
<reference evidence="3 4" key="1">
    <citation type="journal article" date="2020" name="Biotechnol. Biofuels">
        <title>New insights from the biogas microbiome by comprehensive genome-resolved metagenomics of nearly 1600 species originating from multiple anaerobic digesters.</title>
        <authorList>
            <person name="Campanaro S."/>
            <person name="Treu L."/>
            <person name="Rodriguez-R L.M."/>
            <person name="Kovalovszki A."/>
            <person name="Ziels R.M."/>
            <person name="Maus I."/>
            <person name="Zhu X."/>
            <person name="Kougias P.G."/>
            <person name="Basile A."/>
            <person name="Luo G."/>
            <person name="Schluter A."/>
            <person name="Konstantinidis K.T."/>
            <person name="Angelidaki I."/>
        </authorList>
    </citation>
    <scope>NUCLEOTIDE SEQUENCE [LARGE SCALE GENOMIC DNA]</scope>
    <source>
        <strain evidence="3">AS19jrsBPTG_9</strain>
    </source>
</reference>
<evidence type="ECO:0008006" key="5">
    <source>
        <dbReference type="Google" id="ProtNLM"/>
    </source>
</evidence>
<comment type="caution">
    <text evidence="3">The sequence shown here is derived from an EMBL/GenBank/DDBJ whole genome shotgun (WGS) entry which is preliminary data.</text>
</comment>
<dbReference type="Gene3D" id="6.10.250.3150">
    <property type="match status" value="1"/>
</dbReference>
<evidence type="ECO:0000313" key="3">
    <source>
        <dbReference type="EMBL" id="NLZ24461.1"/>
    </source>
</evidence>
<dbReference type="CDD" id="cd12797">
    <property type="entry name" value="M23_peptidase"/>
    <property type="match status" value="1"/>
</dbReference>
<protein>
    <recommendedName>
        <fullName evidence="5">Peptidase M23 domain-containing protein</fullName>
    </recommendedName>
</protein>
<dbReference type="InterPro" id="IPR011055">
    <property type="entry name" value="Dup_hybrid_motif"/>
</dbReference>
<evidence type="ECO:0000256" key="2">
    <source>
        <dbReference type="SAM" id="SignalP"/>
    </source>
</evidence>
<dbReference type="Proteomes" id="UP000564033">
    <property type="component" value="Unassembled WGS sequence"/>
</dbReference>
<feature type="coiled-coil region" evidence="1">
    <location>
        <begin position="78"/>
        <end position="133"/>
    </location>
</feature>
<organism evidence="3 4">
    <name type="scientific">Candidatus Dojkabacteria bacterium</name>
    <dbReference type="NCBI Taxonomy" id="2099670"/>
    <lineage>
        <taxon>Bacteria</taxon>
        <taxon>Candidatus Dojkabacteria</taxon>
    </lineage>
</organism>
<name>A0A847VD95_9BACT</name>
<evidence type="ECO:0000256" key="1">
    <source>
        <dbReference type="SAM" id="Coils"/>
    </source>
</evidence>
<dbReference type="Gene3D" id="2.70.70.10">
    <property type="entry name" value="Glucose Permease (Domain IIA)"/>
    <property type="match status" value="2"/>
</dbReference>
<sequence length="427" mass="49168">MNKIHFFKKTLLLSLLILLLSSSNSFAKTICPSKMDPTSRECLDYLRKELSKVNKQQSTLEGRLKSEQYQQLSLQEKIKYINTQIEQAERVISTLELEIATKDVEIALLSKEIKEKEDNINLLSQEINMLKEMVNKRVTESYKYSFLRPLELFLDIKNVETILRKTKYLLETRERDKLSLQEYNDTTLQLEEEEAQLAEKKADLQIIRNENEEENNRLKEEKIDLDKQKVERTNLLAQSERKEKEILANLDATRSLQASIDDEIMKYIQLYGEKMANYGWVNAGTWIGRMGGLPSSCSTGPHLHFSIDRIGSGLYEGYGEISPWNGYLKKGPDYYAQTASGWKYYYVRSGSMRIPISKTAILTQDHHSASRKAIDISVPWSEGAYGTPIYAAMSGTLYKGVDRCGETYAVIYHSNGLRTAYFHLQKP</sequence>
<evidence type="ECO:0000313" key="4">
    <source>
        <dbReference type="Proteomes" id="UP000564033"/>
    </source>
</evidence>
<accession>A0A847VD95</accession>
<keyword evidence="1" id="KW-0175">Coiled coil</keyword>
<feature type="chain" id="PRO_5032860185" description="Peptidase M23 domain-containing protein" evidence="2">
    <location>
        <begin position="28"/>
        <end position="427"/>
    </location>
</feature>
<feature type="signal peptide" evidence="2">
    <location>
        <begin position="1"/>
        <end position="27"/>
    </location>
</feature>
<dbReference type="EMBL" id="JAAZIL010000047">
    <property type="protein sequence ID" value="NLZ24461.1"/>
    <property type="molecule type" value="Genomic_DNA"/>
</dbReference>
<proteinExistence type="predicted"/>